<name>W9JEZ0_FUSOX</name>
<dbReference type="Proteomes" id="UP000030766">
    <property type="component" value="Unassembled WGS sequence"/>
</dbReference>
<feature type="compositionally biased region" description="Pro residues" evidence="1">
    <location>
        <begin position="163"/>
        <end position="173"/>
    </location>
</feature>
<dbReference type="AlphaFoldDB" id="W9JEZ0"/>
<proteinExistence type="predicted"/>
<dbReference type="HOGENOM" id="CLU_128315_0_0_1"/>
<gene>
    <name evidence="2" type="ORF">FOZG_17323</name>
</gene>
<sequence length="180" mass="20584">MRLPQPFYLGRQNVFWPCSNMSLPCLAPLVSRLSHLFDGNSWTDQNHSTRRRVKNAFRRKKINLRPFKKKHQMYTQRYDADNLAPSQQANMMYTTRYGSSRTTNRKSEDVISSQVVPVSVNVLTMPRQVDRACQTDLRPTSALSTYELVSANTLDECTTPDGRQPPPPPPPYTPGQGLKQ</sequence>
<dbReference type="EMBL" id="JH717916">
    <property type="protein sequence ID" value="EWZ29034.1"/>
    <property type="molecule type" value="Genomic_DNA"/>
</dbReference>
<dbReference type="VEuPathDB" id="FungiDB:FOZG_17323"/>
<evidence type="ECO:0000256" key="1">
    <source>
        <dbReference type="SAM" id="MobiDB-lite"/>
    </source>
</evidence>
<reference evidence="2" key="2">
    <citation type="submission" date="2012-06" db="EMBL/GenBank/DDBJ databases">
        <title>Annotation of the Genome Sequence of Fusarium oxysporum Fo47.</title>
        <authorList>
            <consortium name="The Broad Institute Genomics Platform"/>
            <person name="Ma L.-J."/>
            <person name="Corby-Kistler H."/>
            <person name="Broz K."/>
            <person name="Gale L.R."/>
            <person name="Jonkers W."/>
            <person name="O'Donnell K."/>
            <person name="Ploetz R."/>
            <person name="Steinberg C."/>
            <person name="Schwartz D.C."/>
            <person name="VanEtten H."/>
            <person name="Zhou S."/>
            <person name="Young S.K."/>
            <person name="Zeng Q."/>
            <person name="Gargeya S."/>
            <person name="Fitzgerald M."/>
            <person name="Abouelleil A."/>
            <person name="Alvarado L."/>
            <person name="Chapman S.B."/>
            <person name="Gainer-Dewar J."/>
            <person name="Goldberg J."/>
            <person name="Griggs A."/>
            <person name="Gujja S."/>
            <person name="Hansen M."/>
            <person name="Howarth C."/>
            <person name="Imamovic A."/>
            <person name="Ireland A."/>
            <person name="Larimer J."/>
            <person name="McCowan C."/>
            <person name="Murphy C."/>
            <person name="Pearson M."/>
            <person name="Poon T.W."/>
            <person name="Priest M."/>
            <person name="Roberts A."/>
            <person name="Saif S."/>
            <person name="Shea T."/>
            <person name="Sykes S."/>
            <person name="Wortman J."/>
            <person name="Nusbaum C."/>
            <person name="Birren B."/>
        </authorList>
    </citation>
    <scope>NUCLEOTIDE SEQUENCE</scope>
    <source>
        <strain evidence="2">Fo47</strain>
    </source>
</reference>
<protein>
    <submittedName>
        <fullName evidence="2">Uncharacterized protein</fullName>
    </submittedName>
</protein>
<feature type="region of interest" description="Disordered" evidence="1">
    <location>
        <begin position="153"/>
        <end position="180"/>
    </location>
</feature>
<evidence type="ECO:0000313" key="2">
    <source>
        <dbReference type="EMBL" id="EWZ29034.1"/>
    </source>
</evidence>
<accession>W9JEZ0</accession>
<organism evidence="2">
    <name type="scientific">Fusarium oxysporum Fo47</name>
    <dbReference type="NCBI Taxonomy" id="660027"/>
    <lineage>
        <taxon>Eukaryota</taxon>
        <taxon>Fungi</taxon>
        <taxon>Dikarya</taxon>
        <taxon>Ascomycota</taxon>
        <taxon>Pezizomycotina</taxon>
        <taxon>Sordariomycetes</taxon>
        <taxon>Hypocreomycetidae</taxon>
        <taxon>Hypocreales</taxon>
        <taxon>Nectriaceae</taxon>
        <taxon>Fusarium</taxon>
        <taxon>Fusarium oxysporum species complex</taxon>
    </lineage>
</organism>
<reference evidence="2" key="1">
    <citation type="submission" date="2011-06" db="EMBL/GenBank/DDBJ databases">
        <title>The Genome Sequence of Fusarium oxysporum Fo47.</title>
        <authorList>
            <consortium name="The Broad Institute Genome Sequencing Platform"/>
            <person name="Ma L.-J."/>
            <person name="Gale L.R."/>
            <person name="Schwartz D.C."/>
            <person name="Zhou S."/>
            <person name="Corby-Kistler H."/>
            <person name="Young S.K."/>
            <person name="Zeng Q."/>
            <person name="Gargeya S."/>
            <person name="Fitzgerald M."/>
            <person name="Haas B."/>
            <person name="Abouelleil A."/>
            <person name="Alvarado L."/>
            <person name="Arachchi H.M."/>
            <person name="Berlin A."/>
            <person name="Brown A."/>
            <person name="Chapman S.B."/>
            <person name="Chen Z."/>
            <person name="Dunbar C."/>
            <person name="Freedman E."/>
            <person name="Gearin G."/>
            <person name="Gellesch M."/>
            <person name="Goldberg J."/>
            <person name="Griggs A."/>
            <person name="Gujja S."/>
            <person name="Heiman D."/>
            <person name="Howarth C."/>
            <person name="Larson L."/>
            <person name="Lui A."/>
            <person name="MacDonald P.J.P."/>
            <person name="Mehta T."/>
            <person name="Montmayeur A."/>
            <person name="Murphy C."/>
            <person name="Neiman D."/>
            <person name="Pearson M."/>
            <person name="Priest M."/>
            <person name="Roberts A."/>
            <person name="Saif S."/>
            <person name="Shea T."/>
            <person name="Shenoy N."/>
            <person name="Sisk P."/>
            <person name="Stolte C."/>
            <person name="Sykes S."/>
            <person name="Wortman J."/>
            <person name="Nusbaum C."/>
            <person name="Birren B."/>
        </authorList>
    </citation>
    <scope>NUCLEOTIDE SEQUENCE [LARGE SCALE GENOMIC DNA]</scope>
    <source>
        <strain evidence="2">Fo47</strain>
    </source>
</reference>